<dbReference type="InterPro" id="IPR003593">
    <property type="entry name" value="AAA+_ATPase"/>
</dbReference>
<dbReference type="PROSITE" id="PS50893">
    <property type="entry name" value="ABC_TRANSPORTER_2"/>
    <property type="match status" value="1"/>
</dbReference>
<name>A0A6U2D1F4_9CHLO</name>
<evidence type="ECO:0000256" key="6">
    <source>
        <dbReference type="ARBA" id="ARBA00022840"/>
    </source>
</evidence>
<evidence type="ECO:0000256" key="4">
    <source>
        <dbReference type="ARBA" id="ARBA00022692"/>
    </source>
</evidence>
<feature type="transmembrane region" description="Helical" evidence="10">
    <location>
        <begin position="515"/>
        <end position="535"/>
    </location>
</feature>
<dbReference type="GO" id="GO:0016887">
    <property type="term" value="F:ATP hydrolysis activity"/>
    <property type="evidence" value="ECO:0007669"/>
    <property type="project" value="InterPro"/>
</dbReference>
<feature type="transmembrane region" description="Helical" evidence="10">
    <location>
        <begin position="486"/>
        <end position="508"/>
    </location>
</feature>
<dbReference type="Pfam" id="PF01061">
    <property type="entry name" value="ABC2_membrane"/>
    <property type="match status" value="1"/>
</dbReference>
<evidence type="ECO:0000313" key="12">
    <source>
        <dbReference type="EMBL" id="CAD8283061.1"/>
    </source>
</evidence>
<keyword evidence="5" id="KW-0547">Nucleotide-binding</keyword>
<dbReference type="PANTHER" id="PTHR48042">
    <property type="entry name" value="ABC TRANSPORTER G FAMILY MEMBER 11"/>
    <property type="match status" value="1"/>
</dbReference>
<keyword evidence="3" id="KW-0813">Transport</keyword>
<dbReference type="GO" id="GO:0140359">
    <property type="term" value="F:ABC-type transporter activity"/>
    <property type="evidence" value="ECO:0007669"/>
    <property type="project" value="InterPro"/>
</dbReference>
<dbReference type="GO" id="GO:0016020">
    <property type="term" value="C:membrane"/>
    <property type="evidence" value="ECO:0007669"/>
    <property type="project" value="UniProtKB-SubCell"/>
</dbReference>
<comment type="subcellular location">
    <subcellularLocation>
        <location evidence="1">Membrane</location>
        <topology evidence="1">Multi-pass membrane protein</topology>
    </subcellularLocation>
</comment>
<dbReference type="AlphaFoldDB" id="A0A6U2D1F4"/>
<dbReference type="SUPFAM" id="SSF52540">
    <property type="entry name" value="P-loop containing nucleoside triphosphate hydrolases"/>
    <property type="match status" value="1"/>
</dbReference>
<gene>
    <name evidence="12" type="ORF">CEUR00632_LOCUS3096</name>
    <name evidence="13" type="ORF">CEUR00632_LOCUS3097</name>
</gene>
<feature type="compositionally biased region" description="Basic and acidic residues" evidence="9">
    <location>
        <begin position="1"/>
        <end position="13"/>
    </location>
</feature>
<evidence type="ECO:0000259" key="11">
    <source>
        <dbReference type="PROSITE" id="PS50893"/>
    </source>
</evidence>
<dbReference type="EMBL" id="HBEC01006861">
    <property type="protein sequence ID" value="CAD8283062.1"/>
    <property type="molecule type" value="Transcribed_RNA"/>
</dbReference>
<evidence type="ECO:0000256" key="10">
    <source>
        <dbReference type="SAM" id="Phobius"/>
    </source>
</evidence>
<dbReference type="GO" id="GO:0005524">
    <property type="term" value="F:ATP binding"/>
    <property type="evidence" value="ECO:0007669"/>
    <property type="project" value="UniProtKB-KW"/>
</dbReference>
<sequence>MAEPTADHGDGEHKHGHTALDIPPTHKMHWCPDGNCDGDPPLATLTWSELTVTAKDAKGNEKQLLKQVTGYISPKHMLAIMGPSGCGKTTLLDTLAGRKPSNVSVSGSMLLNGHPSKLCFGRSAYVTQDEMLVGTLSVRECLEYTALLRLPKSMTFAEKKARALEVIDDLGLTEAQNTLIGNWFLKGISGGQKRRVSIACELITHPTLLFLDEPTSGLDAASAYFVMATIRDLAIQGRTVVTVIHQPSSEVFDLFDMLCLLSRGTVVYFGAANEALDMFEAADLPCPQHRNPTDHFLHCINEDFQIEGQKDNMSKLVAQYTNTRKPAVDKEVTLCSEPTREYLGNVNLASPLTQNLVLSQRMFVNNVRNIGVFWLRLGMYIILCIMMGTIFLDLGNTWKDTYSFTSLMFFVVAFLTFMSIAGFPAFAEDMAVFTRERKNGYYGISTFVVANTIASAPFIFGISIISSAIVYWLVGLNDDGDRFPYFFINLYTSLTVVESLMMAIAAIVPHYLMGIAGGAGLLGMFMLVSGFFQPVGQLPAPVWRYPLHYMAFHSYAFGGFMQNQFAGTDGWLCACYDSAEGCGPQFTPESPCTLTGQNILDYWVSGAGTLNKWADVGIQWAMVFIYRFIFYVVLFIKERMHGGC</sequence>
<dbReference type="InterPro" id="IPR003439">
    <property type="entry name" value="ABC_transporter-like_ATP-bd"/>
</dbReference>
<dbReference type="PANTHER" id="PTHR48042:SF11">
    <property type="entry name" value="ABC TRANSPORTER G FAMILY MEMBER 11"/>
    <property type="match status" value="1"/>
</dbReference>
<dbReference type="Pfam" id="PF19055">
    <property type="entry name" value="ABC2_membrane_7"/>
    <property type="match status" value="1"/>
</dbReference>
<evidence type="ECO:0000256" key="1">
    <source>
        <dbReference type="ARBA" id="ARBA00004141"/>
    </source>
</evidence>
<reference evidence="13" key="1">
    <citation type="submission" date="2021-01" db="EMBL/GenBank/DDBJ databases">
        <authorList>
            <person name="Corre E."/>
            <person name="Pelletier E."/>
            <person name="Niang G."/>
            <person name="Scheremetjew M."/>
            <person name="Finn R."/>
            <person name="Kale V."/>
            <person name="Holt S."/>
            <person name="Cochrane G."/>
            <person name="Meng A."/>
            <person name="Brown T."/>
            <person name="Cohen L."/>
        </authorList>
    </citation>
    <scope>NUCLEOTIDE SEQUENCE</scope>
    <source>
        <strain evidence="13">CCMP219</strain>
    </source>
</reference>
<dbReference type="CDD" id="cd03213">
    <property type="entry name" value="ABCG_EPDR"/>
    <property type="match status" value="1"/>
</dbReference>
<evidence type="ECO:0000256" key="3">
    <source>
        <dbReference type="ARBA" id="ARBA00022448"/>
    </source>
</evidence>
<keyword evidence="7 10" id="KW-1133">Transmembrane helix</keyword>
<organism evidence="13">
    <name type="scientific">Chlamydomonas euryale</name>
    <dbReference type="NCBI Taxonomy" id="1486919"/>
    <lineage>
        <taxon>Eukaryota</taxon>
        <taxon>Viridiplantae</taxon>
        <taxon>Chlorophyta</taxon>
        <taxon>core chlorophytes</taxon>
        <taxon>Chlorophyceae</taxon>
        <taxon>CS clade</taxon>
        <taxon>Chlamydomonadales</taxon>
        <taxon>Chlamydomonadaceae</taxon>
        <taxon>Chlamydomonas</taxon>
    </lineage>
</organism>
<comment type="similarity">
    <text evidence="2">Belongs to the ABC transporter superfamily. ABCG family. Eye pigment precursor importer (TC 3.A.1.204) subfamily.</text>
</comment>
<keyword evidence="4 10" id="KW-0812">Transmembrane</keyword>
<feature type="domain" description="ABC transporter" evidence="11">
    <location>
        <begin position="45"/>
        <end position="288"/>
    </location>
</feature>
<accession>A0A6U2D1F4</accession>
<evidence type="ECO:0000313" key="13">
    <source>
        <dbReference type="EMBL" id="CAD8283062.1"/>
    </source>
</evidence>
<dbReference type="InterPro" id="IPR043926">
    <property type="entry name" value="ABCG_dom"/>
</dbReference>
<dbReference type="InterPro" id="IPR013525">
    <property type="entry name" value="ABC2_TM"/>
</dbReference>
<dbReference type="PROSITE" id="PS00211">
    <property type="entry name" value="ABC_TRANSPORTER_1"/>
    <property type="match status" value="1"/>
</dbReference>
<proteinExistence type="inferred from homology"/>
<keyword evidence="6" id="KW-0067">ATP-binding</keyword>
<feature type="transmembrane region" description="Helical" evidence="10">
    <location>
        <begin position="618"/>
        <end position="636"/>
    </location>
</feature>
<keyword evidence="8 10" id="KW-0472">Membrane</keyword>
<evidence type="ECO:0000256" key="8">
    <source>
        <dbReference type="ARBA" id="ARBA00023136"/>
    </source>
</evidence>
<dbReference type="Gene3D" id="3.40.50.300">
    <property type="entry name" value="P-loop containing nucleotide triphosphate hydrolases"/>
    <property type="match status" value="1"/>
</dbReference>
<feature type="transmembrane region" description="Helical" evidence="10">
    <location>
        <begin position="370"/>
        <end position="392"/>
    </location>
</feature>
<dbReference type="EMBL" id="HBEC01006860">
    <property type="protein sequence ID" value="CAD8283061.1"/>
    <property type="molecule type" value="Transcribed_RNA"/>
</dbReference>
<dbReference type="InterPro" id="IPR027417">
    <property type="entry name" value="P-loop_NTPase"/>
</dbReference>
<dbReference type="Pfam" id="PF00005">
    <property type="entry name" value="ABC_tran"/>
    <property type="match status" value="1"/>
</dbReference>
<feature type="region of interest" description="Disordered" evidence="9">
    <location>
        <begin position="1"/>
        <end position="21"/>
    </location>
</feature>
<feature type="transmembrane region" description="Helical" evidence="10">
    <location>
        <begin position="448"/>
        <end position="474"/>
    </location>
</feature>
<feature type="transmembrane region" description="Helical" evidence="10">
    <location>
        <begin position="404"/>
        <end position="427"/>
    </location>
</feature>
<dbReference type="SMART" id="SM00382">
    <property type="entry name" value="AAA"/>
    <property type="match status" value="1"/>
</dbReference>
<dbReference type="InterPro" id="IPR017871">
    <property type="entry name" value="ABC_transporter-like_CS"/>
</dbReference>
<evidence type="ECO:0000256" key="9">
    <source>
        <dbReference type="SAM" id="MobiDB-lite"/>
    </source>
</evidence>
<evidence type="ECO:0000256" key="5">
    <source>
        <dbReference type="ARBA" id="ARBA00022741"/>
    </source>
</evidence>
<evidence type="ECO:0000256" key="7">
    <source>
        <dbReference type="ARBA" id="ARBA00022989"/>
    </source>
</evidence>
<protein>
    <recommendedName>
        <fullName evidence="11">ABC transporter domain-containing protein</fullName>
    </recommendedName>
</protein>
<dbReference type="InterPro" id="IPR052215">
    <property type="entry name" value="Plant_ABCG"/>
</dbReference>
<evidence type="ECO:0000256" key="2">
    <source>
        <dbReference type="ARBA" id="ARBA00005814"/>
    </source>
</evidence>